<organism evidence="11 12">
    <name type="scientific">Endomicrobium proavitum</name>
    <dbReference type="NCBI Taxonomy" id="1408281"/>
    <lineage>
        <taxon>Bacteria</taxon>
        <taxon>Pseudomonadati</taxon>
        <taxon>Elusimicrobiota</taxon>
        <taxon>Endomicrobiia</taxon>
        <taxon>Endomicrobiales</taxon>
        <taxon>Endomicrobiaceae</taxon>
        <taxon>Endomicrobium</taxon>
    </lineage>
</organism>
<evidence type="ECO:0000256" key="1">
    <source>
        <dbReference type="ARBA" id="ARBA00005594"/>
    </source>
</evidence>
<evidence type="ECO:0000256" key="7">
    <source>
        <dbReference type="ARBA" id="ARBA00023146"/>
    </source>
</evidence>
<dbReference type="PRINTS" id="PR01039">
    <property type="entry name" value="TRNASYNTHTRP"/>
</dbReference>
<dbReference type="Gene3D" id="1.10.240.10">
    <property type="entry name" value="Tyrosyl-Transfer RNA Synthetase"/>
    <property type="match status" value="1"/>
</dbReference>
<evidence type="ECO:0000256" key="2">
    <source>
        <dbReference type="ARBA" id="ARBA00013161"/>
    </source>
</evidence>
<evidence type="ECO:0000313" key="11">
    <source>
        <dbReference type="EMBL" id="AKL97507.1"/>
    </source>
</evidence>
<dbReference type="FunFam" id="1.10.240.10:FF:000005">
    <property type="entry name" value="Tryptophan--tRNA ligase"/>
    <property type="match status" value="1"/>
</dbReference>
<protein>
    <recommendedName>
        <fullName evidence="2 9">Tryptophan--tRNA ligase</fullName>
        <ecNumber evidence="2 9">6.1.1.2</ecNumber>
    </recommendedName>
</protein>
<keyword evidence="5 10" id="KW-0067">ATP-binding</keyword>
<evidence type="ECO:0000256" key="6">
    <source>
        <dbReference type="ARBA" id="ARBA00022917"/>
    </source>
</evidence>
<keyword evidence="3 10" id="KW-0436">Ligase</keyword>
<evidence type="ECO:0000256" key="5">
    <source>
        <dbReference type="ARBA" id="ARBA00022840"/>
    </source>
</evidence>
<dbReference type="GO" id="GO:0005829">
    <property type="term" value="C:cytosol"/>
    <property type="evidence" value="ECO:0007669"/>
    <property type="project" value="TreeGrafter"/>
</dbReference>
<dbReference type="EMBL" id="CP009498">
    <property type="protein sequence ID" value="AKL97507.1"/>
    <property type="molecule type" value="Genomic_DNA"/>
</dbReference>
<dbReference type="NCBIfam" id="TIGR00233">
    <property type="entry name" value="trpS"/>
    <property type="match status" value="1"/>
</dbReference>
<evidence type="ECO:0000256" key="8">
    <source>
        <dbReference type="ARBA" id="ARBA00049929"/>
    </source>
</evidence>
<dbReference type="PANTHER" id="PTHR43766:SF1">
    <property type="entry name" value="TRYPTOPHAN--TRNA LIGASE, MITOCHONDRIAL"/>
    <property type="match status" value="1"/>
</dbReference>
<dbReference type="PATRIC" id="fig|1408281.3.peg.131"/>
<dbReference type="PROSITE" id="PS00178">
    <property type="entry name" value="AA_TRNA_LIGASE_I"/>
    <property type="match status" value="1"/>
</dbReference>
<dbReference type="KEGG" id="epo:Epro_0128"/>
<dbReference type="GO" id="GO:0004830">
    <property type="term" value="F:tryptophan-tRNA ligase activity"/>
    <property type="evidence" value="ECO:0007669"/>
    <property type="project" value="UniProtKB-UniRule"/>
</dbReference>
<accession>A0A0G3WI18</accession>
<dbReference type="InterPro" id="IPR014729">
    <property type="entry name" value="Rossmann-like_a/b/a_fold"/>
</dbReference>
<dbReference type="GO" id="GO:0006436">
    <property type="term" value="P:tryptophanyl-tRNA aminoacylation"/>
    <property type="evidence" value="ECO:0007669"/>
    <property type="project" value="UniProtKB-UniRule"/>
</dbReference>
<comment type="similarity">
    <text evidence="1 10">Belongs to the class-I aminoacyl-tRNA synthetase family.</text>
</comment>
<evidence type="ECO:0000256" key="10">
    <source>
        <dbReference type="RuleBase" id="RU363036"/>
    </source>
</evidence>
<keyword evidence="12" id="KW-1185">Reference proteome</keyword>
<dbReference type="GO" id="GO:0005524">
    <property type="term" value="F:ATP binding"/>
    <property type="evidence" value="ECO:0007669"/>
    <property type="project" value="UniProtKB-KW"/>
</dbReference>
<dbReference type="RefSeq" id="WP_052569653.1">
    <property type="nucleotide sequence ID" value="NZ_CP009498.1"/>
</dbReference>
<dbReference type="AlphaFoldDB" id="A0A0G3WI18"/>
<keyword evidence="7 10" id="KW-0030">Aminoacyl-tRNA synthetase</keyword>
<sequence length="324" mass="36749">MRKTVLSGMRPTGRLHLGHYFGALNNWVQMQNEYNCYYMSADWHALTTDYADTSNVAGNILEMVADWLTAGVDPQKAVLFKQSAVSAHSELFLILSMITPLGWLERCPTYKEQKNEIKNKDLNNFGFLGYPVLMASDILIYKADYVPVGEDQLAHLEFSREITRRFNNFYGNVLVEPQAKLTKSARVPGLDGRKMSKSYGNSIFLGEDDDSIKKKVQTMFTDPLKIKKDDPGHPEGCVVFAFHKIFNKDFKVRQEECKAGAVGCVACKKQIMEMLSEFMKPLAQKRKDLISDKSYLQKIIDEGSSKANETAQKTLAQIRKALKF</sequence>
<dbReference type="SUPFAM" id="SSF52374">
    <property type="entry name" value="Nucleotidylyl transferase"/>
    <property type="match status" value="1"/>
</dbReference>
<dbReference type="InterPro" id="IPR050203">
    <property type="entry name" value="Trp-tRNA_synthetase"/>
</dbReference>
<dbReference type="InterPro" id="IPR002305">
    <property type="entry name" value="aa-tRNA-synth_Ic"/>
</dbReference>
<dbReference type="PANTHER" id="PTHR43766">
    <property type="entry name" value="TRYPTOPHAN--TRNA LIGASE, MITOCHONDRIAL"/>
    <property type="match status" value="1"/>
</dbReference>
<dbReference type="STRING" id="1408281.Epro_0128"/>
<dbReference type="InterPro" id="IPR001412">
    <property type="entry name" value="aa-tRNA-synth_I_CS"/>
</dbReference>
<evidence type="ECO:0000256" key="4">
    <source>
        <dbReference type="ARBA" id="ARBA00022741"/>
    </source>
</evidence>
<dbReference type="CDD" id="cd00806">
    <property type="entry name" value="TrpRS_core"/>
    <property type="match status" value="1"/>
</dbReference>
<dbReference type="EC" id="6.1.1.2" evidence="2 9"/>
<dbReference type="OrthoDB" id="9801042at2"/>
<name>A0A0G3WI18_9BACT</name>
<dbReference type="InterPro" id="IPR002306">
    <property type="entry name" value="Trp-tRNA-ligase"/>
</dbReference>
<proteinExistence type="inferred from homology"/>
<keyword evidence="4 10" id="KW-0547">Nucleotide-binding</keyword>
<comment type="catalytic activity">
    <reaction evidence="8">
        <text>tRNA(Trp) + L-tryptophan + ATP = L-tryptophyl-tRNA(Trp) + AMP + diphosphate + H(+)</text>
        <dbReference type="Rhea" id="RHEA:24080"/>
        <dbReference type="Rhea" id="RHEA-COMP:9671"/>
        <dbReference type="Rhea" id="RHEA-COMP:9705"/>
        <dbReference type="ChEBI" id="CHEBI:15378"/>
        <dbReference type="ChEBI" id="CHEBI:30616"/>
        <dbReference type="ChEBI" id="CHEBI:33019"/>
        <dbReference type="ChEBI" id="CHEBI:57912"/>
        <dbReference type="ChEBI" id="CHEBI:78442"/>
        <dbReference type="ChEBI" id="CHEBI:78535"/>
        <dbReference type="ChEBI" id="CHEBI:456215"/>
        <dbReference type="EC" id="6.1.1.2"/>
    </reaction>
</comment>
<reference evidence="11 12" key="1">
    <citation type="submission" date="2014-09" db="EMBL/GenBank/DDBJ databases">
        <title>Complete genome sequence of Endomicrobium proavitum.</title>
        <authorList>
            <person name="Zheng H."/>
        </authorList>
    </citation>
    <scope>NUCLEOTIDE SEQUENCE [LARGE SCALE GENOMIC DNA]</scope>
    <source>
        <strain evidence="11 12">Rsa215</strain>
    </source>
</reference>
<evidence type="ECO:0000313" key="12">
    <source>
        <dbReference type="Proteomes" id="UP000035337"/>
    </source>
</evidence>
<dbReference type="Pfam" id="PF00579">
    <property type="entry name" value="tRNA-synt_1b"/>
    <property type="match status" value="1"/>
</dbReference>
<dbReference type="Proteomes" id="UP000035337">
    <property type="component" value="Chromosome"/>
</dbReference>
<keyword evidence="6 10" id="KW-0648">Protein biosynthesis</keyword>
<dbReference type="Gene3D" id="3.40.50.620">
    <property type="entry name" value="HUPs"/>
    <property type="match status" value="1"/>
</dbReference>
<gene>
    <name evidence="11" type="primary">trpS</name>
    <name evidence="11" type="ORF">Epro_0128</name>
</gene>
<evidence type="ECO:0000256" key="9">
    <source>
        <dbReference type="NCBIfam" id="TIGR00233"/>
    </source>
</evidence>
<evidence type="ECO:0000256" key="3">
    <source>
        <dbReference type="ARBA" id="ARBA00022598"/>
    </source>
</evidence>